<gene>
    <name evidence="1" type="ORF">F0562_003901</name>
</gene>
<dbReference type="AlphaFoldDB" id="A0A5J5BW23"/>
<organism evidence="1 2">
    <name type="scientific">Nyssa sinensis</name>
    <dbReference type="NCBI Taxonomy" id="561372"/>
    <lineage>
        <taxon>Eukaryota</taxon>
        <taxon>Viridiplantae</taxon>
        <taxon>Streptophyta</taxon>
        <taxon>Embryophyta</taxon>
        <taxon>Tracheophyta</taxon>
        <taxon>Spermatophyta</taxon>
        <taxon>Magnoliopsida</taxon>
        <taxon>eudicotyledons</taxon>
        <taxon>Gunneridae</taxon>
        <taxon>Pentapetalae</taxon>
        <taxon>asterids</taxon>
        <taxon>Cornales</taxon>
        <taxon>Nyssaceae</taxon>
        <taxon>Nyssa</taxon>
    </lineage>
</organism>
<evidence type="ECO:0000313" key="2">
    <source>
        <dbReference type="Proteomes" id="UP000325577"/>
    </source>
</evidence>
<dbReference type="EMBL" id="CM018032">
    <property type="protein sequence ID" value="KAA8547235.1"/>
    <property type="molecule type" value="Genomic_DNA"/>
</dbReference>
<evidence type="ECO:0000313" key="1">
    <source>
        <dbReference type="EMBL" id="KAA8547235.1"/>
    </source>
</evidence>
<protein>
    <submittedName>
        <fullName evidence="1">Uncharacterized protein</fullName>
    </submittedName>
</protein>
<keyword evidence="2" id="KW-1185">Reference proteome</keyword>
<accession>A0A5J5BW23</accession>
<reference evidence="1 2" key="1">
    <citation type="submission" date="2019-09" db="EMBL/GenBank/DDBJ databases">
        <title>A chromosome-level genome assembly of the Chinese tupelo Nyssa sinensis.</title>
        <authorList>
            <person name="Yang X."/>
            <person name="Kang M."/>
            <person name="Yang Y."/>
            <person name="Xiong H."/>
            <person name="Wang M."/>
            <person name="Zhang Z."/>
            <person name="Wang Z."/>
            <person name="Wu H."/>
            <person name="Ma T."/>
            <person name="Liu J."/>
            <person name="Xi Z."/>
        </authorList>
    </citation>
    <scope>NUCLEOTIDE SEQUENCE [LARGE SCALE GENOMIC DNA]</scope>
    <source>
        <strain evidence="1">J267</strain>
        <tissue evidence="1">Leaf</tissue>
    </source>
</reference>
<name>A0A5J5BW23_9ASTE</name>
<sequence length="119" mass="12094">MVMGASDGWSCDGVGLWRCRLAVVAIEVRLGWCYGARCGVVRAEDGCCGGSVGDSGLCWAVGGDGAVAAIGCDGWWLVKSATEVMRLQVMGTATGGAAVGVGEEDGRCGRAMVVWLGFG</sequence>
<dbReference type="Proteomes" id="UP000325577">
    <property type="component" value="Linkage Group LG1"/>
</dbReference>
<proteinExistence type="predicted"/>